<comment type="caution">
    <text evidence="1">The sequence shown here is derived from an EMBL/GenBank/DDBJ whole genome shotgun (WGS) entry which is preliminary data.</text>
</comment>
<sequence>MKVRIFAATAQHQVVTFVENERSPTEDFLFFGEKVRLQAVKDWSFFYKWLLN</sequence>
<reference evidence="1" key="1">
    <citation type="submission" date="2021-07" db="EMBL/GenBank/DDBJ databases">
        <title>New genus and species of the family Alcaligenaceae.</title>
        <authorList>
            <person name="Hahn M.W."/>
        </authorList>
    </citation>
    <scope>NUCLEOTIDE SEQUENCE</scope>
    <source>
        <strain evidence="1">LF4-65</strain>
    </source>
</reference>
<dbReference type="AlphaFoldDB" id="A0A953T7U7"/>
<protein>
    <submittedName>
        <fullName evidence="1">Uncharacterized protein</fullName>
    </submittedName>
</protein>
<accession>A0A953T7U7</accession>
<keyword evidence="2" id="KW-1185">Reference proteome</keyword>
<evidence type="ECO:0000313" key="1">
    <source>
        <dbReference type="EMBL" id="MBZ1351064.1"/>
    </source>
</evidence>
<dbReference type="EMBL" id="JAHXRI010000007">
    <property type="protein sequence ID" value="MBZ1351064.1"/>
    <property type="molecule type" value="Genomic_DNA"/>
</dbReference>
<proteinExistence type="predicted"/>
<evidence type="ECO:0000313" key="2">
    <source>
        <dbReference type="Proteomes" id="UP000739565"/>
    </source>
</evidence>
<organism evidence="1 2">
    <name type="scientific">Zwartia hollandica</name>
    <dbReference type="NCBI Taxonomy" id="324606"/>
    <lineage>
        <taxon>Bacteria</taxon>
        <taxon>Pseudomonadati</taxon>
        <taxon>Pseudomonadota</taxon>
        <taxon>Betaproteobacteria</taxon>
        <taxon>Burkholderiales</taxon>
        <taxon>Alcaligenaceae</taxon>
        <taxon>Zwartia</taxon>
    </lineage>
</organism>
<dbReference type="Proteomes" id="UP000739565">
    <property type="component" value="Unassembled WGS sequence"/>
</dbReference>
<name>A0A953T7U7_9BURK</name>
<gene>
    <name evidence="1" type="ORF">KZZ10_10440</name>
</gene>